<evidence type="ECO:0000259" key="5">
    <source>
        <dbReference type="PROSITE" id="PS51278"/>
    </source>
</evidence>
<accession>U4R2B7</accession>
<dbReference type="PIRSF" id="PIRSF018774">
    <property type="entry name" value="GOGAT_lg_dom1"/>
    <property type="match status" value="1"/>
</dbReference>
<gene>
    <name evidence="6" type="ORF">L323_11245</name>
</gene>
<feature type="domain" description="Glutamine amidotransferase type-2" evidence="5">
    <location>
        <begin position="43"/>
        <end position="393"/>
    </location>
</feature>
<feature type="active site" description="For GATase activity" evidence="3">
    <location>
        <position position="43"/>
    </location>
</feature>
<dbReference type="EMBL" id="ATAY01000034">
    <property type="protein sequence ID" value="EPR11700.1"/>
    <property type="molecule type" value="Genomic_DNA"/>
</dbReference>
<dbReference type="InterPro" id="IPR012375">
    <property type="entry name" value="Glu_synth_lsu_1"/>
</dbReference>
<evidence type="ECO:0000313" key="6">
    <source>
        <dbReference type="EMBL" id="EPR11700.1"/>
    </source>
</evidence>
<evidence type="ECO:0000256" key="4">
    <source>
        <dbReference type="SAM" id="Phobius"/>
    </source>
</evidence>
<dbReference type="SUPFAM" id="SSF56235">
    <property type="entry name" value="N-terminal nucleophile aminohydrolases (Ntn hydrolases)"/>
    <property type="match status" value="1"/>
</dbReference>
<dbReference type="Gene3D" id="3.60.20.10">
    <property type="entry name" value="Glutamine Phosphoribosylpyrophosphate, subunit 1, domain 1"/>
    <property type="match status" value="1"/>
</dbReference>
<dbReference type="InterPro" id="IPR029055">
    <property type="entry name" value="Ntn_hydrolases_N"/>
</dbReference>
<keyword evidence="4" id="KW-0812">Transmembrane</keyword>
<feature type="transmembrane region" description="Helical" evidence="4">
    <location>
        <begin position="6"/>
        <end position="24"/>
    </location>
</feature>
<dbReference type="AlphaFoldDB" id="U4R2B7"/>
<evidence type="ECO:0000313" key="7">
    <source>
        <dbReference type="Proteomes" id="UP000016860"/>
    </source>
</evidence>
<dbReference type="Pfam" id="PF00310">
    <property type="entry name" value="GATase_2"/>
    <property type="match status" value="1"/>
</dbReference>
<dbReference type="PROSITE" id="PS51278">
    <property type="entry name" value="GATASE_TYPE_2"/>
    <property type="match status" value="1"/>
</dbReference>
<dbReference type="InterPro" id="IPR017932">
    <property type="entry name" value="GATase_2_dom"/>
</dbReference>
<dbReference type="PATRIC" id="fig|1330534.3.peg.2247"/>
<feature type="transmembrane region" description="Helical" evidence="4">
    <location>
        <begin position="315"/>
        <end position="338"/>
    </location>
</feature>
<evidence type="ECO:0000256" key="1">
    <source>
        <dbReference type="ARBA" id="ARBA00022679"/>
    </source>
</evidence>
<reference evidence="6 7" key="1">
    <citation type="journal article" date="2013" name="Genome Announc.">
        <title>Draft Genome Sequence of the Cellulolytic Bacterium Clostridium papyrosolvens C7 (ATCC 700395).</title>
        <authorList>
            <person name="Zepeda V."/>
            <person name="Dassa B."/>
            <person name="Borovok I."/>
            <person name="Lamed R."/>
            <person name="Bayer E.A."/>
            <person name="Cate J.H."/>
        </authorList>
    </citation>
    <scope>NUCLEOTIDE SEQUENCE [LARGE SCALE GENOMIC DNA]</scope>
    <source>
        <strain evidence="6 7">C7</strain>
    </source>
</reference>
<dbReference type="GO" id="GO:0016740">
    <property type="term" value="F:transferase activity"/>
    <property type="evidence" value="ECO:0007669"/>
    <property type="project" value="UniProtKB-KW"/>
</dbReference>
<dbReference type="Proteomes" id="UP000016860">
    <property type="component" value="Unassembled WGS sequence"/>
</dbReference>
<comment type="caution">
    <text evidence="6">The sequence shown here is derived from an EMBL/GenBank/DDBJ whole genome shotgun (WGS) entry which is preliminary data.</text>
</comment>
<keyword evidence="4" id="KW-1133">Transmembrane helix</keyword>
<proteinExistence type="predicted"/>
<sequence length="393" mass="44644">MLPKYVTVIFINIEFIILIFIFLVKEVYDMLLKEGQVRIPSGCAISGMFSREGRRISGQDIVKSISVMHDRSNGLGGGFAGYGIYPEYKELYAFHVFFDSNEAREDAERFINRHFDVVNLSRIPTKKHPRITDAPLIWRYFVSPLHGKLEESQLEEKEYVARCVIKINTRIDGAYVFSSGKNMGVFKAVGFPEDVGEFYKLEEYEGYCWTAHGRYPTNTPGWWGGAHPFSLLDYTIVHNGEISSYDANRRFMEMFGYKCSLLTDTEVITYIFDYLNRRQGISLKDCASIIAAPFWSEIDKMPQDMKEKFTAIRNVYASLLITGPFSIILGYEGGMMALNDRLKLRSMVAAEKGDLVLVASEESAIRIIHPEVDRIWSPKGGEPVIATLSGGEI</sequence>
<evidence type="ECO:0000256" key="3">
    <source>
        <dbReference type="PIRSR" id="PIRSR018774-1"/>
    </source>
</evidence>
<dbReference type="STRING" id="1330534.L323_11245"/>
<name>U4R2B7_9FIRM</name>
<protein>
    <recommendedName>
        <fullName evidence="5">Glutamine amidotransferase type-2 domain-containing protein</fullName>
    </recommendedName>
</protein>
<dbReference type="PANTHER" id="PTHR11907">
    <property type="entry name" value="AMIDOPHOSPHORIBOSYLTRANSFERASE"/>
    <property type="match status" value="1"/>
</dbReference>
<dbReference type="CDD" id="cd01907">
    <property type="entry name" value="GlxB"/>
    <property type="match status" value="1"/>
</dbReference>
<keyword evidence="4" id="KW-0472">Membrane</keyword>
<organism evidence="6 7">
    <name type="scientific">Ruminiclostridium papyrosolvens C7</name>
    <dbReference type="NCBI Taxonomy" id="1330534"/>
    <lineage>
        <taxon>Bacteria</taxon>
        <taxon>Bacillati</taxon>
        <taxon>Bacillota</taxon>
        <taxon>Clostridia</taxon>
        <taxon>Eubacteriales</taxon>
        <taxon>Oscillospiraceae</taxon>
        <taxon>Ruminiclostridium</taxon>
    </lineage>
</organism>
<evidence type="ECO:0000256" key="2">
    <source>
        <dbReference type="ARBA" id="ARBA00022962"/>
    </source>
</evidence>
<keyword evidence="2" id="KW-0315">Glutamine amidotransferase</keyword>
<keyword evidence="1" id="KW-0808">Transferase</keyword>